<dbReference type="PANTHER" id="PTHR34978">
    <property type="entry name" value="POSSIBLE SENSOR-TRANSDUCER PROTEIN BLAR"/>
    <property type="match status" value="1"/>
</dbReference>
<sequence length="523" mass="57420">MPPNQLAFDAWLLECGIEAALFFAAMQVLCGLALTGVSARDRCFALLVGFLACLLLPLLSGAALSAAALERALPATGLAVLKALPAVWLTGFLLLLAQHTLRIVRMERQTRRLKRSLAPWEPDFYLRLAAENGLARPPLLLVDPSATSASIQGIWRPIIRVGPDFVALPITQQQQIVLHELQHFKRRDLLATVVARLVVAVYWPIPSAWRLASQLALDSERACDDAVLAAGYRPRDYAETLISAFERQPLSEPNGIYSLAVAPSRGQRATLSMNWGAWRADSTLHKRLISIISPRSRRAPSMLCRATSASVVLLTALACSGANPIARALPPTEPVTVRVAVQTTSDDAEENVSTGEVMVASRDLDFFYDKQQEMHPLVGVRFCGLNIPRGARLLSARIVFVGDELPAGMPRLSIMCQQDPNARTFLKRPFDISDRFSGGEPSVQWRPGADWCEISRTADSITPELRELVQDLIDHPEWNAGSCIVFGVASEKSSPQTYRESASFDHELGPEVAPVLEITYQDF</sequence>
<reference evidence="3 4" key="1">
    <citation type="submission" date="2019-02" db="EMBL/GenBank/DDBJ databases">
        <title>Deep-cultivation of Planctomycetes and their phenomic and genomic characterization uncovers novel biology.</title>
        <authorList>
            <person name="Wiegand S."/>
            <person name="Jogler M."/>
            <person name="Boedeker C."/>
            <person name="Pinto D."/>
            <person name="Vollmers J."/>
            <person name="Rivas-Marin E."/>
            <person name="Kohn T."/>
            <person name="Peeters S.H."/>
            <person name="Heuer A."/>
            <person name="Rast P."/>
            <person name="Oberbeckmann S."/>
            <person name="Bunk B."/>
            <person name="Jeske O."/>
            <person name="Meyerdierks A."/>
            <person name="Storesund J.E."/>
            <person name="Kallscheuer N."/>
            <person name="Luecker S."/>
            <person name="Lage O.M."/>
            <person name="Pohl T."/>
            <person name="Merkel B.J."/>
            <person name="Hornburger P."/>
            <person name="Mueller R.-W."/>
            <person name="Bruemmer F."/>
            <person name="Labrenz M."/>
            <person name="Spormann A.M."/>
            <person name="Op Den Camp H."/>
            <person name="Overmann J."/>
            <person name="Amann R."/>
            <person name="Jetten M.S.M."/>
            <person name="Mascher T."/>
            <person name="Medema M.H."/>
            <person name="Devos D.P."/>
            <person name="Kaster A.-K."/>
            <person name="Ovreas L."/>
            <person name="Rohde M."/>
            <person name="Galperin M.Y."/>
            <person name="Jogler C."/>
        </authorList>
    </citation>
    <scope>NUCLEOTIDE SEQUENCE [LARGE SCALE GENOMIC DNA]</scope>
    <source>
        <strain evidence="3 4">KOR34</strain>
    </source>
</reference>
<feature type="transmembrane region" description="Helical" evidence="1">
    <location>
        <begin position="86"/>
        <end position="104"/>
    </location>
</feature>
<dbReference type="EMBL" id="SIHJ01000002">
    <property type="protein sequence ID" value="TWT33944.1"/>
    <property type="molecule type" value="Genomic_DNA"/>
</dbReference>
<keyword evidence="1" id="KW-0812">Transmembrane</keyword>
<dbReference type="PANTHER" id="PTHR34978:SF3">
    <property type="entry name" value="SLR0241 PROTEIN"/>
    <property type="match status" value="1"/>
</dbReference>
<evidence type="ECO:0000256" key="1">
    <source>
        <dbReference type="SAM" id="Phobius"/>
    </source>
</evidence>
<dbReference type="RefSeq" id="WP_146566975.1">
    <property type="nucleotide sequence ID" value="NZ_SIHJ01000002.1"/>
</dbReference>
<dbReference type="InterPro" id="IPR052173">
    <property type="entry name" value="Beta-lactam_resp_regulator"/>
</dbReference>
<feature type="transmembrane region" description="Helical" evidence="1">
    <location>
        <begin position="44"/>
        <end position="66"/>
    </location>
</feature>
<feature type="domain" description="Peptidase M56" evidence="2">
    <location>
        <begin position="79"/>
        <end position="247"/>
    </location>
</feature>
<dbReference type="Proteomes" id="UP000316714">
    <property type="component" value="Unassembled WGS sequence"/>
</dbReference>
<evidence type="ECO:0000313" key="4">
    <source>
        <dbReference type="Proteomes" id="UP000316714"/>
    </source>
</evidence>
<protein>
    <submittedName>
        <fullName evidence="3">Regulatory protein BlaR1</fullName>
    </submittedName>
</protein>
<accession>A0A5C5V5V3</accession>
<keyword evidence="1" id="KW-1133">Transmembrane helix</keyword>
<dbReference type="InterPro" id="IPR008756">
    <property type="entry name" value="Peptidase_M56"/>
</dbReference>
<keyword evidence="1" id="KW-0472">Membrane</keyword>
<feature type="transmembrane region" description="Helical" evidence="1">
    <location>
        <begin position="20"/>
        <end position="37"/>
    </location>
</feature>
<dbReference type="OrthoDB" id="292783at2"/>
<proteinExistence type="predicted"/>
<organism evidence="3 4">
    <name type="scientific">Posidoniimonas corsicana</name>
    <dbReference type="NCBI Taxonomy" id="1938618"/>
    <lineage>
        <taxon>Bacteria</taxon>
        <taxon>Pseudomonadati</taxon>
        <taxon>Planctomycetota</taxon>
        <taxon>Planctomycetia</taxon>
        <taxon>Pirellulales</taxon>
        <taxon>Lacipirellulaceae</taxon>
        <taxon>Posidoniimonas</taxon>
    </lineage>
</organism>
<evidence type="ECO:0000259" key="2">
    <source>
        <dbReference type="Pfam" id="PF05569"/>
    </source>
</evidence>
<dbReference type="CDD" id="cd07341">
    <property type="entry name" value="M56_BlaR1_MecR1_like"/>
    <property type="match status" value="1"/>
</dbReference>
<feature type="transmembrane region" description="Helical" evidence="1">
    <location>
        <begin position="189"/>
        <end position="205"/>
    </location>
</feature>
<name>A0A5C5V5V3_9BACT</name>
<comment type="caution">
    <text evidence="3">The sequence shown here is derived from an EMBL/GenBank/DDBJ whole genome shotgun (WGS) entry which is preliminary data.</text>
</comment>
<dbReference type="AlphaFoldDB" id="A0A5C5V5V3"/>
<evidence type="ECO:0000313" key="3">
    <source>
        <dbReference type="EMBL" id="TWT33944.1"/>
    </source>
</evidence>
<dbReference type="Pfam" id="PF05569">
    <property type="entry name" value="Peptidase_M56"/>
    <property type="match status" value="1"/>
</dbReference>
<keyword evidence="4" id="KW-1185">Reference proteome</keyword>
<gene>
    <name evidence="3" type="primary">blaR1_4</name>
    <name evidence="3" type="ORF">KOR34_37800</name>
</gene>